<keyword evidence="4" id="KW-0798">TonB box</keyword>
<evidence type="ECO:0000256" key="1">
    <source>
        <dbReference type="ARBA" id="ARBA00004442"/>
    </source>
</evidence>
<feature type="domain" description="TonB-dependent receptor plug" evidence="7">
    <location>
        <begin position="69"/>
        <end position="165"/>
    </location>
</feature>
<accession>A0ABN1LM07</accession>
<dbReference type="Proteomes" id="UP001500359">
    <property type="component" value="Unassembled WGS sequence"/>
</dbReference>
<keyword evidence="3" id="KW-0998">Cell outer membrane</keyword>
<sequence>MKKFRPSLITVAFMASGMALTGANAFAQETASEQPESAASDQIEKIEVKGFSTSLIKSLNQKRFSDTVSEQLSADDLGGLPDVSMADALTRLPGISAVRTGGQAAEINIRGLSGDFVFSTLNGREQVSTSGSRSIEFDQYPSELISSAAVYKSPKASLIEGGVAGTVELQTASPLSISEDYKFNMNVRGMFNDRAGEVSDAEEFGHRISFSYQAKFLDDTLGLALGYARLFQPSVSTQFIGLAYGTERDVDFLEGDEDNYDPSSNIPKDQQCIECEFVSEGFEMQHKGGEETRDGYMAALEWAPTDNFVLKADAFYSRFDSEEFARGFRVKLEPGTAIISNPVVQNNTVIGGTFSRGPDSFTRVELVNDDNQDFDEIENFGINADWQATDNLSMTADFSYSKAKSEFRNGLLWSLVGADDDEGVARFDSDVSISYLLNGLDLPDIGFSQFDAFSDIENVYVTKYGIYPYKNEDELYAYRLDFKYELDNAFISSIEFGARYSDRTYSNDRSVYEYGSDSSFSSSQPPLALNGNMASVVNWEGDFGYFPSYLSIDLDKALNAWFPEGAPQPVQTWGAGHPGVINSPGGTTNTAWSVLESGDVFEKVTSAYVMANIDTEIGDLPVTGNIGVRRVETEQASTFLQDVSRTLEVEGVDPETGETTTVEVVMGDPALGAQLITDEVGLINNFYRPELLVDKYTDYLPSLNLNFKLTDQDQLRFAAAKVMGRPPINRLFANTNVRVADVNATMDPDSGEITVDREAELSGSSTNSPYLRPFYANQYDISYEHYFEDTDGALVVALFYKDIKSFINEFTIDPFDFSANGFQVPSSVDVAVFLDSDDPNAEAEQATDANGEPLFITVPTTNGPYSTAVNNKEGGYIRGIELAYTQVYSFLPAPFDGLGVSASYSYTESEIQFQTDLGGQNVPQQLPGLSKTVVNGTLFWEYEGFETRVNVRWRDAFVSKQVAVNEQTVNFDDEMIIDYQASYDINDNLGVLFQINNLTDAPTKSYFGRESQTGTIQYFGTQYFLGVTYSL</sequence>
<feature type="chain" id="PRO_5045901067" evidence="5">
    <location>
        <begin position="28"/>
        <end position="1031"/>
    </location>
</feature>
<feature type="signal peptide" evidence="5">
    <location>
        <begin position="1"/>
        <end position="27"/>
    </location>
</feature>
<dbReference type="Gene3D" id="2.170.130.10">
    <property type="entry name" value="TonB-dependent receptor, plug domain"/>
    <property type="match status" value="1"/>
</dbReference>
<gene>
    <name evidence="8" type="ORF">GCM10009114_23200</name>
</gene>
<evidence type="ECO:0000313" key="9">
    <source>
        <dbReference type="Proteomes" id="UP001500359"/>
    </source>
</evidence>
<evidence type="ECO:0000313" key="8">
    <source>
        <dbReference type="EMBL" id="GAA0857430.1"/>
    </source>
</evidence>
<evidence type="ECO:0000259" key="7">
    <source>
        <dbReference type="Pfam" id="PF07715"/>
    </source>
</evidence>
<keyword evidence="9" id="KW-1185">Reference proteome</keyword>
<dbReference type="InterPro" id="IPR036942">
    <property type="entry name" value="Beta-barrel_TonB_sf"/>
</dbReference>
<comment type="similarity">
    <text evidence="4">Belongs to the TonB-dependent receptor family.</text>
</comment>
<reference evidence="9" key="1">
    <citation type="journal article" date="2019" name="Int. J. Syst. Evol. Microbiol.">
        <title>The Global Catalogue of Microorganisms (GCM) 10K type strain sequencing project: providing services to taxonomists for standard genome sequencing and annotation.</title>
        <authorList>
            <consortium name="The Broad Institute Genomics Platform"/>
            <consortium name="The Broad Institute Genome Sequencing Center for Infectious Disease"/>
            <person name="Wu L."/>
            <person name="Ma J."/>
        </authorList>
    </citation>
    <scope>NUCLEOTIDE SEQUENCE [LARGE SCALE GENOMIC DNA]</scope>
    <source>
        <strain evidence="9">JCM 15896</strain>
    </source>
</reference>
<evidence type="ECO:0000259" key="6">
    <source>
        <dbReference type="Pfam" id="PF00593"/>
    </source>
</evidence>
<dbReference type="InterPro" id="IPR000531">
    <property type="entry name" value="Beta-barrel_TonB"/>
</dbReference>
<dbReference type="NCBIfam" id="TIGR01782">
    <property type="entry name" value="TonB-Xanth-Caul"/>
    <property type="match status" value="1"/>
</dbReference>
<evidence type="ECO:0000256" key="5">
    <source>
        <dbReference type="SAM" id="SignalP"/>
    </source>
</evidence>
<name>A0ABN1LM07_9ALTE</name>
<organism evidence="8 9">
    <name type="scientific">Aliiglaciecola litoralis</name>
    <dbReference type="NCBI Taxonomy" id="582857"/>
    <lineage>
        <taxon>Bacteria</taxon>
        <taxon>Pseudomonadati</taxon>
        <taxon>Pseudomonadota</taxon>
        <taxon>Gammaproteobacteria</taxon>
        <taxon>Alteromonadales</taxon>
        <taxon>Alteromonadaceae</taxon>
        <taxon>Aliiglaciecola</taxon>
    </lineage>
</organism>
<dbReference type="Pfam" id="PF00593">
    <property type="entry name" value="TonB_dep_Rec_b-barrel"/>
    <property type="match status" value="1"/>
</dbReference>
<keyword evidence="2 4" id="KW-0472">Membrane</keyword>
<dbReference type="EMBL" id="BAAAFD010000006">
    <property type="protein sequence ID" value="GAA0857430.1"/>
    <property type="molecule type" value="Genomic_DNA"/>
</dbReference>
<comment type="caution">
    <text evidence="8">The sequence shown here is derived from an EMBL/GenBank/DDBJ whole genome shotgun (WGS) entry which is preliminary data.</text>
</comment>
<keyword evidence="8" id="KW-0675">Receptor</keyword>
<evidence type="ECO:0000256" key="4">
    <source>
        <dbReference type="RuleBase" id="RU003357"/>
    </source>
</evidence>
<evidence type="ECO:0000256" key="3">
    <source>
        <dbReference type="ARBA" id="ARBA00023237"/>
    </source>
</evidence>
<dbReference type="Gene3D" id="2.40.170.20">
    <property type="entry name" value="TonB-dependent receptor, beta-barrel domain"/>
    <property type="match status" value="1"/>
</dbReference>
<feature type="domain" description="TonB-dependent receptor-like beta-barrel" evidence="6">
    <location>
        <begin position="464"/>
        <end position="998"/>
    </location>
</feature>
<dbReference type="InterPro" id="IPR037066">
    <property type="entry name" value="Plug_dom_sf"/>
</dbReference>
<protein>
    <submittedName>
        <fullName evidence="8">TonB-dependent receptor</fullName>
    </submittedName>
</protein>
<dbReference type="InterPro" id="IPR010104">
    <property type="entry name" value="TonB_rcpt_bac"/>
</dbReference>
<dbReference type="InterPro" id="IPR012910">
    <property type="entry name" value="Plug_dom"/>
</dbReference>
<keyword evidence="5" id="KW-0732">Signal</keyword>
<comment type="subcellular location">
    <subcellularLocation>
        <location evidence="1 4">Cell outer membrane</location>
    </subcellularLocation>
</comment>
<dbReference type="Pfam" id="PF07715">
    <property type="entry name" value="Plug"/>
    <property type="match status" value="1"/>
</dbReference>
<dbReference type="PANTHER" id="PTHR40980">
    <property type="entry name" value="PLUG DOMAIN-CONTAINING PROTEIN"/>
    <property type="match status" value="1"/>
</dbReference>
<evidence type="ECO:0000256" key="2">
    <source>
        <dbReference type="ARBA" id="ARBA00023136"/>
    </source>
</evidence>
<proteinExistence type="inferred from homology"/>
<dbReference type="PANTHER" id="PTHR40980:SF3">
    <property type="entry name" value="TONB-DEPENDENT RECEPTOR-LIKE BETA-BARREL DOMAIN-CONTAINING PROTEIN"/>
    <property type="match status" value="1"/>
</dbReference>
<dbReference type="SUPFAM" id="SSF56935">
    <property type="entry name" value="Porins"/>
    <property type="match status" value="1"/>
</dbReference>
<dbReference type="RefSeq" id="WP_343860121.1">
    <property type="nucleotide sequence ID" value="NZ_BAAAFD010000006.1"/>
</dbReference>